<comment type="caution">
    <text evidence="1">The sequence shown here is derived from an EMBL/GenBank/DDBJ whole genome shotgun (WGS) entry which is preliminary data.</text>
</comment>
<sequence length="275" mass="28538">MRKRLGLLLTAIGIIGGPMLAGAVWHGLATPTALRAEPASGLSGSGFLVAPGLLVTNAHVALRCRAEGRAIMTDHPDKAAVWRILAEDAGTDLALLAGPMGHESTLLLSAATRLPAGMPVMLLSYPATGPANGGLQARTGRIGRAALTVHDPQAGRAVSFTVTDRDGREVAAQWEDGLRYFGDSQAEKLRWQVEIDAPSGGGSSGGPVLDAQGGVVAVIYAGAGGRTSAVPLSDLREFLARAGVMPNFRPPAGNRTPDWPKVLEDAHHATRRLTC</sequence>
<evidence type="ECO:0000313" key="1">
    <source>
        <dbReference type="EMBL" id="MFC3126143.1"/>
    </source>
</evidence>
<dbReference type="Pfam" id="PF13365">
    <property type="entry name" value="Trypsin_2"/>
    <property type="match status" value="1"/>
</dbReference>
<gene>
    <name evidence="1" type="ORF">ACFOD4_13830</name>
</gene>
<keyword evidence="1" id="KW-0378">Hydrolase</keyword>
<dbReference type="GO" id="GO:0006508">
    <property type="term" value="P:proteolysis"/>
    <property type="evidence" value="ECO:0007669"/>
    <property type="project" value="UniProtKB-KW"/>
</dbReference>
<dbReference type="InterPro" id="IPR009003">
    <property type="entry name" value="Peptidase_S1_PA"/>
</dbReference>
<reference evidence="2" key="1">
    <citation type="journal article" date="2019" name="Int. J. Syst. Evol. Microbiol.">
        <title>The Global Catalogue of Microorganisms (GCM) 10K type strain sequencing project: providing services to taxonomists for standard genome sequencing and annotation.</title>
        <authorList>
            <consortium name="The Broad Institute Genomics Platform"/>
            <consortium name="The Broad Institute Genome Sequencing Center for Infectious Disease"/>
            <person name="Wu L."/>
            <person name="Ma J."/>
        </authorList>
    </citation>
    <scope>NUCLEOTIDE SEQUENCE [LARGE SCALE GENOMIC DNA]</scope>
    <source>
        <strain evidence="2">KCTC 52094</strain>
    </source>
</reference>
<dbReference type="Proteomes" id="UP001595593">
    <property type="component" value="Unassembled WGS sequence"/>
</dbReference>
<dbReference type="SUPFAM" id="SSF50494">
    <property type="entry name" value="Trypsin-like serine proteases"/>
    <property type="match status" value="1"/>
</dbReference>
<dbReference type="EMBL" id="JBHRTN010000014">
    <property type="protein sequence ID" value="MFC3126143.1"/>
    <property type="molecule type" value="Genomic_DNA"/>
</dbReference>
<dbReference type="GO" id="GO:0008233">
    <property type="term" value="F:peptidase activity"/>
    <property type="evidence" value="ECO:0007669"/>
    <property type="project" value="UniProtKB-KW"/>
</dbReference>
<dbReference type="InterPro" id="IPR043504">
    <property type="entry name" value="Peptidase_S1_PA_chymotrypsin"/>
</dbReference>
<accession>A0ABV7G3K4</accession>
<keyword evidence="1" id="KW-0645">Protease</keyword>
<dbReference type="RefSeq" id="WP_379597296.1">
    <property type="nucleotide sequence ID" value="NZ_JBHRTN010000014.1"/>
</dbReference>
<evidence type="ECO:0000313" key="2">
    <source>
        <dbReference type="Proteomes" id="UP001595593"/>
    </source>
</evidence>
<dbReference type="Gene3D" id="2.40.10.10">
    <property type="entry name" value="Trypsin-like serine proteases"/>
    <property type="match status" value="2"/>
</dbReference>
<organism evidence="1 2">
    <name type="scientific">Teichococcus globiformis</name>
    <dbReference type="NCBI Taxonomy" id="2307229"/>
    <lineage>
        <taxon>Bacteria</taxon>
        <taxon>Pseudomonadati</taxon>
        <taxon>Pseudomonadota</taxon>
        <taxon>Alphaproteobacteria</taxon>
        <taxon>Acetobacterales</taxon>
        <taxon>Roseomonadaceae</taxon>
        <taxon>Roseomonas</taxon>
    </lineage>
</organism>
<name>A0ABV7G3K4_9PROT</name>
<keyword evidence="2" id="KW-1185">Reference proteome</keyword>
<protein>
    <submittedName>
        <fullName evidence="1">Serine protease</fullName>
    </submittedName>
</protein>
<proteinExistence type="predicted"/>